<sequence length="75" mass="9411">MLPNNFSQLIPYIQPELEILETYQVTQQFYQEVKYRQEFESYCQWYEDTAEFHRQELQKMRGDLNLFGWFMRQKS</sequence>
<dbReference type="AlphaFoldDB" id="A0AAU8JGQ2"/>
<dbReference type="RefSeq" id="WP_054465190.1">
    <property type="nucleotide sequence ID" value="NZ_CP159837.1"/>
</dbReference>
<accession>A0AAU8JGQ2</accession>
<proteinExistence type="predicted"/>
<protein>
    <submittedName>
        <fullName evidence="1">Uncharacterized protein</fullName>
    </submittedName>
</protein>
<evidence type="ECO:0000313" key="1">
    <source>
        <dbReference type="EMBL" id="XCM37454.1"/>
    </source>
</evidence>
<name>A0AAU8JGQ2_9CYAN</name>
<organism evidence="1">
    <name type="scientific">Planktothricoides raciborskii GIHE-MW2</name>
    <dbReference type="NCBI Taxonomy" id="2792601"/>
    <lineage>
        <taxon>Bacteria</taxon>
        <taxon>Bacillati</taxon>
        <taxon>Cyanobacteriota</taxon>
        <taxon>Cyanophyceae</taxon>
        <taxon>Oscillatoriophycideae</taxon>
        <taxon>Oscillatoriales</taxon>
        <taxon>Oscillatoriaceae</taxon>
        <taxon>Planktothricoides</taxon>
    </lineage>
</organism>
<reference evidence="1" key="1">
    <citation type="submission" date="2024-07" db="EMBL/GenBank/DDBJ databases">
        <authorList>
            <person name="Kim Y.J."/>
            <person name="Jeong J.Y."/>
        </authorList>
    </citation>
    <scope>NUCLEOTIDE SEQUENCE</scope>
    <source>
        <strain evidence="1">GIHE-MW2</strain>
    </source>
</reference>
<dbReference type="EMBL" id="CP159837">
    <property type="protein sequence ID" value="XCM37454.1"/>
    <property type="molecule type" value="Genomic_DNA"/>
</dbReference>
<gene>
    <name evidence="1" type="ORF">ABWT76_000217</name>
</gene>